<name>A0A3P3QP50_9GAMM</name>
<gene>
    <name evidence="3" type="ORF">EIK76_02660</name>
</gene>
<evidence type="ECO:0000313" key="4">
    <source>
        <dbReference type="Proteomes" id="UP000276260"/>
    </source>
</evidence>
<evidence type="ECO:0000256" key="2">
    <source>
        <dbReference type="PROSITE-ProRule" id="PRU01282"/>
    </source>
</evidence>
<dbReference type="InterPro" id="IPR006660">
    <property type="entry name" value="Arsenate_reductase-like"/>
</dbReference>
<comment type="similarity">
    <text evidence="1 2">Belongs to the ArsC family.</text>
</comment>
<dbReference type="RefSeq" id="WP_046519343.1">
    <property type="nucleotide sequence ID" value="NZ_LAVS01000010.1"/>
</dbReference>
<evidence type="ECO:0000313" key="3">
    <source>
        <dbReference type="EMBL" id="RRJ23006.1"/>
    </source>
</evidence>
<dbReference type="OrthoDB" id="9803749at2"/>
<proteinExistence type="inferred from homology"/>
<dbReference type="Pfam" id="PF03960">
    <property type="entry name" value="ArsC"/>
    <property type="match status" value="1"/>
</dbReference>
<dbReference type="Proteomes" id="UP000276260">
    <property type="component" value="Unassembled WGS sequence"/>
</dbReference>
<dbReference type="InterPro" id="IPR036249">
    <property type="entry name" value="Thioredoxin-like_sf"/>
</dbReference>
<dbReference type="CDD" id="cd03035">
    <property type="entry name" value="ArsC_Yffb"/>
    <property type="match status" value="1"/>
</dbReference>
<keyword evidence="4" id="KW-1185">Reference proteome</keyword>
<dbReference type="PANTHER" id="PTHR30041">
    <property type="entry name" value="ARSENATE REDUCTASE"/>
    <property type="match status" value="1"/>
</dbReference>
<evidence type="ECO:0000256" key="1">
    <source>
        <dbReference type="ARBA" id="ARBA00007198"/>
    </source>
</evidence>
<protein>
    <submittedName>
        <fullName evidence="3">ArsC family reductase</fullName>
    </submittedName>
</protein>
<organism evidence="3 4">
    <name type="scientific">Rheinheimera mesophila</name>
    <dbReference type="NCBI Taxonomy" id="1547515"/>
    <lineage>
        <taxon>Bacteria</taxon>
        <taxon>Pseudomonadati</taxon>
        <taxon>Pseudomonadota</taxon>
        <taxon>Gammaproteobacteria</taxon>
        <taxon>Chromatiales</taxon>
        <taxon>Chromatiaceae</taxon>
        <taxon>Rheinheimera</taxon>
    </lineage>
</organism>
<sequence length="117" mass="13611">MTRIYGIKNCDTVKKARKYLEQQQLRHQYIDYRQDGISRALLAEFMQQLSWQQLLNTKGTTYRALSDADKQDMTAEKAVQLMLAQPALIKRPVLEHNGIYHLGFSEQQYQTLFGLSA</sequence>
<dbReference type="PANTHER" id="PTHR30041:SF8">
    <property type="entry name" value="PROTEIN YFFB"/>
    <property type="match status" value="1"/>
</dbReference>
<dbReference type="NCBIfam" id="TIGR01617">
    <property type="entry name" value="arsC_related"/>
    <property type="match status" value="1"/>
</dbReference>
<dbReference type="AlphaFoldDB" id="A0A3P3QP50"/>
<dbReference type="EMBL" id="RRCF01000001">
    <property type="protein sequence ID" value="RRJ23006.1"/>
    <property type="molecule type" value="Genomic_DNA"/>
</dbReference>
<accession>A0A3P3QP50</accession>
<comment type="caution">
    <text evidence="3">The sequence shown here is derived from an EMBL/GenBank/DDBJ whole genome shotgun (WGS) entry which is preliminary data.</text>
</comment>
<dbReference type="Gene3D" id="3.40.30.10">
    <property type="entry name" value="Glutaredoxin"/>
    <property type="match status" value="1"/>
</dbReference>
<dbReference type="SUPFAM" id="SSF52833">
    <property type="entry name" value="Thioredoxin-like"/>
    <property type="match status" value="1"/>
</dbReference>
<reference evidence="3 4" key="1">
    <citation type="submission" date="2018-11" db="EMBL/GenBank/DDBJ databases">
        <title>Draft genome analysis of Rheinheimera mesophila isolated from an industrial waste site.</title>
        <authorList>
            <person name="Yu Q."/>
            <person name="Qi Y."/>
            <person name="Zhang H."/>
            <person name="Lu Y."/>
            <person name="Pu J."/>
        </authorList>
    </citation>
    <scope>NUCLEOTIDE SEQUENCE [LARGE SCALE GENOMIC DNA]</scope>
    <source>
        <strain evidence="3 4">IITR13</strain>
    </source>
</reference>
<dbReference type="InterPro" id="IPR006504">
    <property type="entry name" value="Tscrpt_reg_Spx/MgsR"/>
</dbReference>
<dbReference type="NCBIfam" id="NF008107">
    <property type="entry name" value="PRK10853.1"/>
    <property type="match status" value="1"/>
</dbReference>
<dbReference type="PROSITE" id="PS51353">
    <property type="entry name" value="ARSC"/>
    <property type="match status" value="1"/>
</dbReference>